<protein>
    <submittedName>
        <fullName evidence="1">Uncharacterized protein</fullName>
    </submittedName>
</protein>
<dbReference type="AlphaFoldDB" id="A0A382L6Q1"/>
<dbReference type="InterPro" id="IPR031836">
    <property type="entry name" value="Trans_coact"/>
</dbReference>
<dbReference type="EMBL" id="UINC01085123">
    <property type="protein sequence ID" value="SVC32366.1"/>
    <property type="molecule type" value="Genomic_DNA"/>
</dbReference>
<evidence type="ECO:0000313" key="1">
    <source>
        <dbReference type="EMBL" id="SVC32366.1"/>
    </source>
</evidence>
<dbReference type="Gene3D" id="1.10.10.2850">
    <property type="entry name" value="Phage late-transcription coactivator-like"/>
    <property type="match status" value="1"/>
</dbReference>
<proteinExistence type="predicted"/>
<dbReference type="InterPro" id="IPR042071">
    <property type="entry name" value="Trans_coact_sf"/>
</dbReference>
<organism evidence="1">
    <name type="scientific">marine metagenome</name>
    <dbReference type="NCBI Taxonomy" id="408172"/>
    <lineage>
        <taxon>unclassified sequences</taxon>
        <taxon>metagenomes</taxon>
        <taxon>ecological metagenomes</taxon>
    </lineage>
</organism>
<gene>
    <name evidence="1" type="ORF">METZ01_LOCUS285220</name>
</gene>
<accession>A0A382L6Q1</accession>
<name>A0A382L6Q1_9ZZZZ</name>
<sequence>MEAIVFYTDDVDCEIEMVAKMLNRSIKDKIEAEAQDLNMMKKKCSKLPL</sequence>
<dbReference type="Pfam" id="PF16805">
    <property type="entry name" value="Trans_coact"/>
    <property type="match status" value="1"/>
</dbReference>
<reference evidence="1" key="1">
    <citation type="submission" date="2018-05" db="EMBL/GenBank/DDBJ databases">
        <authorList>
            <person name="Lanie J.A."/>
            <person name="Ng W.-L."/>
            <person name="Kazmierczak K.M."/>
            <person name="Andrzejewski T.M."/>
            <person name="Davidsen T.M."/>
            <person name="Wayne K.J."/>
            <person name="Tettelin H."/>
            <person name="Glass J.I."/>
            <person name="Rusch D."/>
            <person name="Podicherti R."/>
            <person name="Tsui H.-C.T."/>
            <person name="Winkler M.E."/>
        </authorList>
    </citation>
    <scope>NUCLEOTIDE SEQUENCE</scope>
</reference>